<dbReference type="Proteomes" id="UP000670527">
    <property type="component" value="Unassembled WGS sequence"/>
</dbReference>
<dbReference type="Gene3D" id="2.60.120.260">
    <property type="entry name" value="Galactose-binding domain-like"/>
    <property type="match status" value="1"/>
</dbReference>
<feature type="signal peptide" evidence="1">
    <location>
        <begin position="1"/>
        <end position="23"/>
    </location>
</feature>
<dbReference type="RefSeq" id="WP_208308078.1">
    <property type="nucleotide sequence ID" value="NZ_JAGETX010000007.1"/>
</dbReference>
<keyword evidence="4" id="KW-1185">Reference proteome</keyword>
<accession>A0ABS3TDQ6</accession>
<evidence type="ECO:0000259" key="2">
    <source>
        <dbReference type="Pfam" id="PF18962"/>
    </source>
</evidence>
<proteinExistence type="predicted"/>
<name>A0ABS3TDQ6_9BACT</name>
<keyword evidence="1" id="KW-0732">Signal</keyword>
<organism evidence="3 4">
    <name type="scientific">Hymenobacter defluvii</name>
    <dbReference type="NCBI Taxonomy" id="2054411"/>
    <lineage>
        <taxon>Bacteria</taxon>
        <taxon>Pseudomonadati</taxon>
        <taxon>Bacteroidota</taxon>
        <taxon>Cytophagia</taxon>
        <taxon>Cytophagales</taxon>
        <taxon>Hymenobacteraceae</taxon>
        <taxon>Hymenobacter</taxon>
    </lineage>
</organism>
<gene>
    <name evidence="3" type="ORF">J4D97_13940</name>
</gene>
<reference evidence="3 4" key="1">
    <citation type="submission" date="2021-03" db="EMBL/GenBank/DDBJ databases">
        <authorList>
            <person name="Kim M.K."/>
        </authorList>
    </citation>
    <scope>NUCLEOTIDE SEQUENCE [LARGE SCALE GENOMIC DNA]</scope>
    <source>
        <strain evidence="3 4">BT507</strain>
    </source>
</reference>
<dbReference type="EMBL" id="JAGETX010000007">
    <property type="protein sequence ID" value="MBO3271757.1"/>
    <property type="molecule type" value="Genomic_DNA"/>
</dbReference>
<feature type="domain" description="Secretion system C-terminal sorting" evidence="2">
    <location>
        <begin position="550"/>
        <end position="620"/>
    </location>
</feature>
<evidence type="ECO:0000313" key="3">
    <source>
        <dbReference type="EMBL" id="MBO3271757.1"/>
    </source>
</evidence>
<dbReference type="Pfam" id="PF18962">
    <property type="entry name" value="Por_Secre_tail"/>
    <property type="match status" value="1"/>
</dbReference>
<sequence>MNYLLRVFCFLLLLTALAVPSRAQTVRPLEADPARTTNVRPRVAQRPALVSLPFFDDFTLPVEGAPSLTRWLPGGALVNNRFPVAPPSRGVATLDGLSANGQPYGPSTAYNDTDTLTSQPIDLAGLTAADNVYLSFYWQAGSIVGAPQANSGARPVYLQLEFLDRNQAWQVVWQQLSTGVRTTFQEQFFAINTPAYLHGSFQFRFRAVGNLATTRDAWSIDYVRLDRNRSATDNSIQDIATSVPLNSLLKRYAAMPVWQYNAAANPTDELNDQVTTTANNFDAIVPTPVPYIGTVQVLPNGAQAVFLNETRSLDASARQFPITGSLRSTPLPLTAESKRVRYEVVLNTSEATPRTLPNDTIYRVTELNNYYAYDDGSAEATFNVPRGSTGPAGYFVYRIDLNKSDQLQGLRLYPLPSPTATSQGIVIAVWNDNQGKPDREAIATRAYAVPTTLPAGQQYVDVNFAAPVPVSGTFYVGFAPTSDFLNFGADLNSSVPTGYLLSGFNGTSTSQGTWNVATAIPAYAPMMRPLLTNGITTATTPAGVAAALTLYPNPSAGRVRVEGRYQSATVLDALGRVVWQQPVAQAGQATLDLQALPAGLYLIRLTLPDGSTIVTKRLVISKS</sequence>
<protein>
    <submittedName>
        <fullName evidence="3">T9SS type A sorting domain-containing protein</fullName>
    </submittedName>
</protein>
<comment type="caution">
    <text evidence="3">The sequence shown here is derived from an EMBL/GenBank/DDBJ whole genome shotgun (WGS) entry which is preliminary data.</text>
</comment>
<feature type="chain" id="PRO_5045953136" evidence="1">
    <location>
        <begin position="24"/>
        <end position="623"/>
    </location>
</feature>
<evidence type="ECO:0000256" key="1">
    <source>
        <dbReference type="SAM" id="SignalP"/>
    </source>
</evidence>
<dbReference type="NCBIfam" id="TIGR04183">
    <property type="entry name" value="Por_Secre_tail"/>
    <property type="match status" value="1"/>
</dbReference>
<evidence type="ECO:0000313" key="4">
    <source>
        <dbReference type="Proteomes" id="UP000670527"/>
    </source>
</evidence>
<dbReference type="InterPro" id="IPR026444">
    <property type="entry name" value="Secre_tail"/>
</dbReference>